<feature type="region of interest" description="Disordered" evidence="1">
    <location>
        <begin position="1"/>
        <end position="100"/>
    </location>
</feature>
<organism evidence="2 3">
    <name type="scientific">Hypholoma sublateritium (strain FD-334 SS-4)</name>
    <dbReference type="NCBI Taxonomy" id="945553"/>
    <lineage>
        <taxon>Eukaryota</taxon>
        <taxon>Fungi</taxon>
        <taxon>Dikarya</taxon>
        <taxon>Basidiomycota</taxon>
        <taxon>Agaricomycotina</taxon>
        <taxon>Agaricomycetes</taxon>
        <taxon>Agaricomycetidae</taxon>
        <taxon>Agaricales</taxon>
        <taxon>Agaricineae</taxon>
        <taxon>Strophariaceae</taxon>
        <taxon>Hypholoma</taxon>
    </lineage>
</organism>
<gene>
    <name evidence="2" type="ORF">HYPSUDRAFT_586633</name>
</gene>
<reference evidence="3" key="1">
    <citation type="submission" date="2014-04" db="EMBL/GenBank/DDBJ databases">
        <title>Evolutionary Origins and Diversification of the Mycorrhizal Mutualists.</title>
        <authorList>
            <consortium name="DOE Joint Genome Institute"/>
            <consortium name="Mycorrhizal Genomics Consortium"/>
            <person name="Kohler A."/>
            <person name="Kuo A."/>
            <person name="Nagy L.G."/>
            <person name="Floudas D."/>
            <person name="Copeland A."/>
            <person name="Barry K.W."/>
            <person name="Cichocki N."/>
            <person name="Veneault-Fourrey C."/>
            <person name="LaButti K."/>
            <person name="Lindquist E.A."/>
            <person name="Lipzen A."/>
            <person name="Lundell T."/>
            <person name="Morin E."/>
            <person name="Murat C."/>
            <person name="Riley R."/>
            <person name="Ohm R."/>
            <person name="Sun H."/>
            <person name="Tunlid A."/>
            <person name="Henrissat B."/>
            <person name="Grigoriev I.V."/>
            <person name="Hibbett D.S."/>
            <person name="Martin F."/>
        </authorList>
    </citation>
    <scope>NUCLEOTIDE SEQUENCE [LARGE SCALE GENOMIC DNA]</scope>
    <source>
        <strain evidence="3">FD-334 SS-4</strain>
    </source>
</reference>
<name>A0A0D2P3X6_HYPSF</name>
<evidence type="ECO:0000313" key="2">
    <source>
        <dbReference type="EMBL" id="KJA23406.1"/>
    </source>
</evidence>
<sequence length="171" mass="18962">MLCAKNSQASDCGPRCSHDALFVDRDDDEPRSRQERRRWHGADAIIPGSRRRRSRRPHRRHPRHRLARPRCACPRPPDLSPAGATSLSALSSTGTRPKPLASHSEAFASLAPISCAPLAMLSVLEPEGSLARNAFLNRRTQQSAHYLSACRSPRPARNACIHASRHIPVYP</sequence>
<feature type="compositionally biased region" description="Polar residues" evidence="1">
    <location>
        <begin position="1"/>
        <end position="10"/>
    </location>
</feature>
<feature type="compositionally biased region" description="Basic residues" evidence="1">
    <location>
        <begin position="49"/>
        <end position="68"/>
    </location>
</feature>
<feature type="compositionally biased region" description="Low complexity" evidence="1">
    <location>
        <begin position="80"/>
        <end position="95"/>
    </location>
</feature>
<dbReference type="AlphaFoldDB" id="A0A0D2P3X6"/>
<dbReference type="EMBL" id="KN817543">
    <property type="protein sequence ID" value="KJA23406.1"/>
    <property type="molecule type" value="Genomic_DNA"/>
</dbReference>
<keyword evidence="3" id="KW-1185">Reference proteome</keyword>
<feature type="compositionally biased region" description="Basic and acidic residues" evidence="1">
    <location>
        <begin position="16"/>
        <end position="33"/>
    </location>
</feature>
<evidence type="ECO:0000256" key="1">
    <source>
        <dbReference type="SAM" id="MobiDB-lite"/>
    </source>
</evidence>
<evidence type="ECO:0000313" key="3">
    <source>
        <dbReference type="Proteomes" id="UP000054270"/>
    </source>
</evidence>
<protein>
    <submittedName>
        <fullName evidence="2">Uncharacterized protein</fullName>
    </submittedName>
</protein>
<proteinExistence type="predicted"/>
<accession>A0A0D2P3X6</accession>
<dbReference type="Proteomes" id="UP000054270">
    <property type="component" value="Unassembled WGS sequence"/>
</dbReference>